<feature type="region of interest" description="Disordered" evidence="1">
    <location>
        <begin position="1"/>
        <end position="20"/>
    </location>
</feature>
<name>A0A4R1M1P5_9SPHI</name>
<dbReference type="EMBL" id="SMGO01000002">
    <property type="protein sequence ID" value="TCK83519.1"/>
    <property type="molecule type" value="Genomic_DNA"/>
</dbReference>
<dbReference type="InterPro" id="IPR045755">
    <property type="entry name" value="FtsL-like"/>
</dbReference>
<comment type="caution">
    <text evidence="3">The sequence shown here is derived from an EMBL/GenBank/DDBJ whole genome shotgun (WGS) entry which is preliminary data.</text>
</comment>
<organism evidence="3 4">
    <name type="scientific">Albibacterium bauzanense</name>
    <dbReference type="NCBI Taxonomy" id="653929"/>
    <lineage>
        <taxon>Bacteria</taxon>
        <taxon>Pseudomonadati</taxon>
        <taxon>Bacteroidota</taxon>
        <taxon>Sphingobacteriia</taxon>
        <taxon>Sphingobacteriales</taxon>
        <taxon>Sphingobacteriaceae</taxon>
        <taxon>Albibacterium</taxon>
    </lineage>
</organism>
<proteinExistence type="predicted"/>
<sequence length="135" mass="15119">MANTYKKQPLSEKAQQEMQDSVEAKASATEEFVHKVLTGGKMSSVTVVNSIPFLLFFAFLGIVYIANRHYAENTVRKISNLNGEVKVLSWEFKTLKADLMLKSTQSEILAQVDTVGLMELVAPPRKIIVKKESKK</sequence>
<feature type="transmembrane region" description="Helical" evidence="2">
    <location>
        <begin position="47"/>
        <end position="67"/>
    </location>
</feature>
<evidence type="ECO:0000256" key="2">
    <source>
        <dbReference type="SAM" id="Phobius"/>
    </source>
</evidence>
<dbReference type="OrthoDB" id="981249at2"/>
<reference evidence="3 4" key="1">
    <citation type="submission" date="2019-03" db="EMBL/GenBank/DDBJ databases">
        <title>Genomic Encyclopedia of Archaeal and Bacterial Type Strains, Phase II (KMG-II): from individual species to whole genera.</title>
        <authorList>
            <person name="Goeker M."/>
        </authorList>
    </citation>
    <scope>NUCLEOTIDE SEQUENCE [LARGE SCALE GENOMIC DNA]</scope>
    <source>
        <strain evidence="3 4">DSM 22554</strain>
    </source>
</reference>
<protein>
    <recommendedName>
        <fullName evidence="5">Cell division protein FtsL</fullName>
    </recommendedName>
</protein>
<keyword evidence="2" id="KW-0812">Transmembrane</keyword>
<dbReference type="AlphaFoldDB" id="A0A4R1M1P5"/>
<evidence type="ECO:0000313" key="3">
    <source>
        <dbReference type="EMBL" id="TCK83519.1"/>
    </source>
</evidence>
<keyword evidence="2" id="KW-1133">Transmembrane helix</keyword>
<dbReference type="Pfam" id="PF19579">
    <property type="entry name" value="FtsL_2"/>
    <property type="match status" value="1"/>
</dbReference>
<evidence type="ECO:0008006" key="5">
    <source>
        <dbReference type="Google" id="ProtNLM"/>
    </source>
</evidence>
<dbReference type="RefSeq" id="WP_132224573.1">
    <property type="nucleotide sequence ID" value="NZ_SMGO01000002.1"/>
</dbReference>
<evidence type="ECO:0000256" key="1">
    <source>
        <dbReference type="SAM" id="MobiDB-lite"/>
    </source>
</evidence>
<keyword evidence="4" id="KW-1185">Reference proteome</keyword>
<evidence type="ECO:0000313" key="4">
    <source>
        <dbReference type="Proteomes" id="UP000294616"/>
    </source>
</evidence>
<accession>A0A4R1M1P5</accession>
<gene>
    <name evidence="3" type="ORF">C8N28_2121</name>
</gene>
<dbReference type="Proteomes" id="UP000294616">
    <property type="component" value="Unassembled WGS sequence"/>
</dbReference>
<keyword evidence="2" id="KW-0472">Membrane</keyword>